<gene>
    <name evidence="1" type="ORF">KGM_200430</name>
</gene>
<dbReference type="EMBL" id="AGBW02013390">
    <property type="protein sequence ID" value="OWR43500.1"/>
    <property type="molecule type" value="Genomic_DNA"/>
</dbReference>
<comment type="caution">
    <text evidence="1">The sequence shown here is derived from an EMBL/GenBank/DDBJ whole genome shotgun (WGS) entry which is preliminary data.</text>
</comment>
<evidence type="ECO:0000313" key="1">
    <source>
        <dbReference type="EMBL" id="OWR43500.1"/>
    </source>
</evidence>
<name>A0A212EPS5_DANPL</name>
<dbReference type="AlphaFoldDB" id="A0A212EPS5"/>
<reference evidence="1 2" key="1">
    <citation type="journal article" date="2011" name="Cell">
        <title>The monarch butterfly genome yields insights into long-distance migration.</title>
        <authorList>
            <person name="Zhan S."/>
            <person name="Merlin C."/>
            <person name="Boore J.L."/>
            <person name="Reppert S.M."/>
        </authorList>
    </citation>
    <scope>NUCLEOTIDE SEQUENCE [LARGE SCALE GENOMIC DNA]</scope>
    <source>
        <strain evidence="1">F-2</strain>
    </source>
</reference>
<dbReference type="Proteomes" id="UP000007151">
    <property type="component" value="Unassembled WGS sequence"/>
</dbReference>
<dbReference type="KEGG" id="dpl:KGM_200430"/>
<accession>A0A212EPS5</accession>
<proteinExistence type="predicted"/>
<sequence length="36" mass="3996">MVQEDITLEAVIEVTSHITENDSLNTGRNKGYDSDT</sequence>
<organism evidence="1 2">
    <name type="scientific">Danaus plexippus plexippus</name>
    <dbReference type="NCBI Taxonomy" id="278856"/>
    <lineage>
        <taxon>Eukaryota</taxon>
        <taxon>Metazoa</taxon>
        <taxon>Ecdysozoa</taxon>
        <taxon>Arthropoda</taxon>
        <taxon>Hexapoda</taxon>
        <taxon>Insecta</taxon>
        <taxon>Pterygota</taxon>
        <taxon>Neoptera</taxon>
        <taxon>Endopterygota</taxon>
        <taxon>Lepidoptera</taxon>
        <taxon>Glossata</taxon>
        <taxon>Ditrysia</taxon>
        <taxon>Papilionoidea</taxon>
        <taxon>Nymphalidae</taxon>
        <taxon>Danainae</taxon>
        <taxon>Danaini</taxon>
        <taxon>Danaina</taxon>
        <taxon>Danaus</taxon>
        <taxon>Danaus</taxon>
    </lineage>
</organism>
<dbReference type="InParanoid" id="A0A212EPS5"/>
<evidence type="ECO:0000313" key="2">
    <source>
        <dbReference type="Proteomes" id="UP000007151"/>
    </source>
</evidence>
<keyword evidence="2" id="KW-1185">Reference proteome</keyword>
<protein>
    <submittedName>
        <fullName evidence="1">Uncharacterized protein</fullName>
    </submittedName>
</protein>